<accession>A0ABQ5I9L8</accession>
<proteinExistence type="predicted"/>
<keyword evidence="3" id="KW-1185">Reference proteome</keyword>
<keyword evidence="2" id="KW-0695">RNA-directed DNA polymerase</keyword>
<dbReference type="GO" id="GO:0003964">
    <property type="term" value="F:RNA-directed DNA polymerase activity"/>
    <property type="evidence" value="ECO:0007669"/>
    <property type="project" value="UniProtKB-KW"/>
</dbReference>
<organism evidence="2 3">
    <name type="scientific">Tanacetum coccineum</name>
    <dbReference type="NCBI Taxonomy" id="301880"/>
    <lineage>
        <taxon>Eukaryota</taxon>
        <taxon>Viridiplantae</taxon>
        <taxon>Streptophyta</taxon>
        <taxon>Embryophyta</taxon>
        <taxon>Tracheophyta</taxon>
        <taxon>Spermatophyta</taxon>
        <taxon>Magnoliopsida</taxon>
        <taxon>eudicotyledons</taxon>
        <taxon>Gunneridae</taxon>
        <taxon>Pentapetalae</taxon>
        <taxon>asterids</taxon>
        <taxon>campanulids</taxon>
        <taxon>Asterales</taxon>
        <taxon>Asteraceae</taxon>
        <taxon>Asteroideae</taxon>
        <taxon>Anthemideae</taxon>
        <taxon>Anthemidinae</taxon>
        <taxon>Tanacetum</taxon>
    </lineage>
</organism>
<feature type="domain" description="Reverse transcriptase zinc-binding" evidence="1">
    <location>
        <begin position="268"/>
        <end position="351"/>
    </location>
</feature>
<dbReference type="Proteomes" id="UP001151760">
    <property type="component" value="Unassembled WGS sequence"/>
</dbReference>
<keyword evidence="2" id="KW-0808">Transferase</keyword>
<name>A0ABQ5I9L8_9ASTR</name>
<sequence>MEILPELTLNSSAVDILVLRRSKHGESNASVYKRWCCSLIPVESDSSSHAHAQTTKTYYKHQDSGIKKAQELKTKTFANSDIQDLPLRYQVYQGRLLESFQEDANDNGKEWRIACNATSIFGLLWIKRLRKMCHIERELMNAILGSYNTTDLWSRVIKNIYGSDGGINAANSRSSGLSNWSAILTSVHNLKLKGTDLLSLCSRKIGNAASTRFCDDIWIGDQSLKRHPRGGVESSQLEALQAAIGNVVLTDQRDSWKWSLDVTHGFFVASVRSLVDARTLDVDSYATRWICCIPIKINVFLWILSLNKLPSRVNLDSKGIDVGLLLCPIYQEDVESVNHIFFSCEMAKDLWELFAKWWELDIPFCDNIFDWFTWLDSLKVSNKVRSFIEGVGGTLMWSIWNYRNRLVFSSSPPKKALH</sequence>
<evidence type="ECO:0000259" key="1">
    <source>
        <dbReference type="Pfam" id="PF13966"/>
    </source>
</evidence>
<dbReference type="Pfam" id="PF13966">
    <property type="entry name" value="zf-RVT"/>
    <property type="match status" value="1"/>
</dbReference>
<evidence type="ECO:0000313" key="2">
    <source>
        <dbReference type="EMBL" id="GJT96416.1"/>
    </source>
</evidence>
<dbReference type="EMBL" id="BQNB010020479">
    <property type="protein sequence ID" value="GJT96416.1"/>
    <property type="molecule type" value="Genomic_DNA"/>
</dbReference>
<gene>
    <name evidence="2" type="ORF">Tco_1091934</name>
</gene>
<keyword evidence="2" id="KW-0548">Nucleotidyltransferase</keyword>
<reference evidence="2" key="1">
    <citation type="journal article" date="2022" name="Int. J. Mol. Sci.">
        <title>Draft Genome of Tanacetum Coccineum: Genomic Comparison of Closely Related Tanacetum-Family Plants.</title>
        <authorList>
            <person name="Yamashiro T."/>
            <person name="Shiraishi A."/>
            <person name="Nakayama K."/>
            <person name="Satake H."/>
        </authorList>
    </citation>
    <scope>NUCLEOTIDE SEQUENCE</scope>
</reference>
<dbReference type="InterPro" id="IPR026960">
    <property type="entry name" value="RVT-Znf"/>
</dbReference>
<protein>
    <submittedName>
        <fullName evidence="2">RNA-directed DNA polymerase, eukaryota, reverse transcriptase zinc-binding domain protein</fullName>
    </submittedName>
</protein>
<evidence type="ECO:0000313" key="3">
    <source>
        <dbReference type="Proteomes" id="UP001151760"/>
    </source>
</evidence>
<dbReference type="PANTHER" id="PTHR33116:SF78">
    <property type="entry name" value="OS12G0587133 PROTEIN"/>
    <property type="match status" value="1"/>
</dbReference>
<reference evidence="2" key="2">
    <citation type="submission" date="2022-01" db="EMBL/GenBank/DDBJ databases">
        <authorList>
            <person name="Yamashiro T."/>
            <person name="Shiraishi A."/>
            <person name="Satake H."/>
            <person name="Nakayama K."/>
        </authorList>
    </citation>
    <scope>NUCLEOTIDE SEQUENCE</scope>
</reference>
<dbReference type="PANTHER" id="PTHR33116">
    <property type="entry name" value="REVERSE TRANSCRIPTASE ZINC-BINDING DOMAIN-CONTAINING PROTEIN-RELATED-RELATED"/>
    <property type="match status" value="1"/>
</dbReference>
<comment type="caution">
    <text evidence="2">The sequence shown here is derived from an EMBL/GenBank/DDBJ whole genome shotgun (WGS) entry which is preliminary data.</text>
</comment>